<dbReference type="AlphaFoldDB" id="C1ATD9"/>
<dbReference type="KEGG" id="rop:ROP_49560"/>
<evidence type="ECO:0000313" key="3">
    <source>
        <dbReference type="EMBL" id="BAH53203.1"/>
    </source>
</evidence>
<dbReference type="Gene3D" id="2.40.128.580">
    <property type="entry name" value="GXWXG domain"/>
    <property type="match status" value="1"/>
</dbReference>
<dbReference type="PATRIC" id="fig|632772.20.peg.5178"/>
<dbReference type="Pfam" id="PF14232">
    <property type="entry name" value="DUF4334"/>
    <property type="match status" value="1"/>
</dbReference>
<evidence type="ECO:0000259" key="2">
    <source>
        <dbReference type="Pfam" id="PF14232"/>
    </source>
</evidence>
<reference evidence="3 4" key="1">
    <citation type="submission" date="2009-03" db="EMBL/GenBank/DDBJ databases">
        <title>Comparison of the complete genome sequences of Rhodococcus erythropolis PR4 and Rhodococcus opacus B4.</title>
        <authorList>
            <person name="Takarada H."/>
            <person name="Sekine M."/>
            <person name="Hosoyama A."/>
            <person name="Yamada R."/>
            <person name="Fujisawa T."/>
            <person name="Omata S."/>
            <person name="Shimizu A."/>
            <person name="Tsukatani N."/>
            <person name="Tanikawa S."/>
            <person name="Fujita N."/>
            <person name="Harayama S."/>
        </authorList>
    </citation>
    <scope>NUCLEOTIDE SEQUENCE [LARGE SCALE GENOMIC DNA]</scope>
    <source>
        <strain evidence="3 4">B4</strain>
    </source>
</reference>
<protein>
    <recommendedName>
        <fullName evidence="5">GXWXG protein</fullName>
    </recommendedName>
</protein>
<dbReference type="InterPro" id="IPR025568">
    <property type="entry name" value="DUF4334"/>
</dbReference>
<gene>
    <name evidence="3" type="ordered locus">ROP_49560</name>
</gene>
<sequence length="175" mass="19598">MVRKLSDLPVRDETRGTTMDIDQARSTFHALRQHDTGVSPDELDVVWAALDTVRAEDILGNWKGDDFATGHRLHDKLVASRWHGKTFVSLEDAKPLICRDADGNLYSDVEGGNGEASLWNIEFRGEVTATMVYDGAPIFDHFKKVDDSTLMGIMNGKSALVLDGGRHYYFLLERD</sequence>
<dbReference type="Pfam" id="PF14231">
    <property type="entry name" value="GXWXG"/>
    <property type="match status" value="1"/>
</dbReference>
<feature type="domain" description="GXWXG" evidence="1">
    <location>
        <begin position="46"/>
        <end position="103"/>
    </location>
</feature>
<organism evidence="3 4">
    <name type="scientific">Rhodococcus opacus (strain B4)</name>
    <dbReference type="NCBI Taxonomy" id="632772"/>
    <lineage>
        <taxon>Bacteria</taxon>
        <taxon>Bacillati</taxon>
        <taxon>Actinomycetota</taxon>
        <taxon>Actinomycetes</taxon>
        <taxon>Mycobacteriales</taxon>
        <taxon>Nocardiaceae</taxon>
        <taxon>Rhodococcus</taxon>
    </lineage>
</organism>
<evidence type="ECO:0000259" key="1">
    <source>
        <dbReference type="Pfam" id="PF14231"/>
    </source>
</evidence>
<evidence type="ECO:0008006" key="5">
    <source>
        <dbReference type="Google" id="ProtNLM"/>
    </source>
</evidence>
<evidence type="ECO:0000313" key="4">
    <source>
        <dbReference type="Proteomes" id="UP000002212"/>
    </source>
</evidence>
<dbReference type="EMBL" id="AP011115">
    <property type="protein sequence ID" value="BAH53203.1"/>
    <property type="molecule type" value="Genomic_DNA"/>
</dbReference>
<feature type="domain" description="DUF4334" evidence="2">
    <location>
        <begin position="114"/>
        <end position="174"/>
    </location>
</feature>
<dbReference type="HOGENOM" id="CLU_112092_1_1_11"/>
<dbReference type="Proteomes" id="UP000002212">
    <property type="component" value="Chromosome"/>
</dbReference>
<proteinExistence type="predicted"/>
<name>C1ATD9_RHOOB</name>
<accession>C1ATD9</accession>
<dbReference type="InterPro" id="IPR025951">
    <property type="entry name" value="GXWXG_dom"/>
</dbReference>
<dbReference type="STRING" id="632772.ROP_49560"/>